<dbReference type="AlphaFoldDB" id="Q21FK4"/>
<keyword evidence="1" id="KW-1133">Transmembrane helix</keyword>
<evidence type="ECO:0000256" key="1">
    <source>
        <dbReference type="SAM" id="Phobius"/>
    </source>
</evidence>
<dbReference type="InterPro" id="IPR009339">
    <property type="entry name" value="DUF998"/>
</dbReference>
<evidence type="ECO:0000313" key="3">
    <source>
        <dbReference type="Proteomes" id="UP000001947"/>
    </source>
</evidence>
<dbReference type="KEGG" id="sde:Sde_3270"/>
<dbReference type="Pfam" id="PF06197">
    <property type="entry name" value="DUF998"/>
    <property type="match status" value="1"/>
</dbReference>
<dbReference type="HOGENOM" id="CLU_111127_0_0_6"/>
<organism evidence="2 3">
    <name type="scientific">Saccharophagus degradans (strain 2-40 / ATCC 43961 / DSM 17024)</name>
    <dbReference type="NCBI Taxonomy" id="203122"/>
    <lineage>
        <taxon>Bacteria</taxon>
        <taxon>Pseudomonadati</taxon>
        <taxon>Pseudomonadota</taxon>
        <taxon>Gammaproteobacteria</taxon>
        <taxon>Cellvibrionales</taxon>
        <taxon>Cellvibrionaceae</taxon>
        <taxon>Saccharophagus</taxon>
    </lineage>
</organism>
<feature type="transmembrane region" description="Helical" evidence="1">
    <location>
        <begin position="79"/>
        <end position="100"/>
    </location>
</feature>
<keyword evidence="1" id="KW-0472">Membrane</keyword>
<feature type="transmembrane region" description="Helical" evidence="1">
    <location>
        <begin position="55"/>
        <end position="73"/>
    </location>
</feature>
<sequence>MLLQFAALSGVLAAFWIVMGVAIAGARYPGYSHLRQLCSELGAAGSPTEKFSPLINNYPLGILFCVFGGYVLYVSSSLLFTTTGGLVIAHGMATFVAGYFPMDADPYTQTPSKKCEVHTLAGVVMLFSLLIANILVIFASVSSGLRVFSAVCLVLVVVFLILMAQAYKQRGNVGLYQRLSYGAQLLWLAGVSVTHWQALS</sequence>
<protein>
    <recommendedName>
        <fullName evidence="4">DUF998 domain-containing protein</fullName>
    </recommendedName>
</protein>
<dbReference type="Proteomes" id="UP000001947">
    <property type="component" value="Chromosome"/>
</dbReference>
<evidence type="ECO:0008006" key="4">
    <source>
        <dbReference type="Google" id="ProtNLM"/>
    </source>
</evidence>
<dbReference type="eggNOG" id="ENOG502ZA6M">
    <property type="taxonomic scope" value="Bacteria"/>
</dbReference>
<feature type="transmembrane region" description="Helical" evidence="1">
    <location>
        <begin position="147"/>
        <end position="167"/>
    </location>
</feature>
<dbReference type="OrthoDB" id="679392at2"/>
<keyword evidence="1" id="KW-0812">Transmembrane</keyword>
<accession>Q21FK4</accession>
<keyword evidence="3" id="KW-1185">Reference proteome</keyword>
<proteinExistence type="predicted"/>
<name>Q21FK4_SACD2</name>
<feature type="transmembrane region" description="Helical" evidence="1">
    <location>
        <begin position="120"/>
        <end position="141"/>
    </location>
</feature>
<dbReference type="GeneID" id="98614891"/>
<gene>
    <name evidence="2" type="ordered locus">Sde_3270</name>
</gene>
<dbReference type="RefSeq" id="WP_011469741.1">
    <property type="nucleotide sequence ID" value="NC_007912.1"/>
</dbReference>
<feature type="transmembrane region" description="Helical" evidence="1">
    <location>
        <begin position="6"/>
        <end position="26"/>
    </location>
</feature>
<dbReference type="EMBL" id="CP000282">
    <property type="protein sequence ID" value="ABD82525.1"/>
    <property type="molecule type" value="Genomic_DNA"/>
</dbReference>
<reference evidence="2 3" key="1">
    <citation type="journal article" date="2008" name="PLoS Genet.">
        <title>Complete genome sequence of the complex carbohydrate-degrading marine bacterium, Saccharophagus degradans strain 2-40 T.</title>
        <authorList>
            <person name="Weiner R.M."/>
            <person name="Taylor L.E.II."/>
            <person name="Henrissat B."/>
            <person name="Hauser L."/>
            <person name="Land M."/>
            <person name="Coutinho P.M."/>
            <person name="Rancurel C."/>
            <person name="Saunders E.H."/>
            <person name="Longmire A.G."/>
            <person name="Zhang H."/>
            <person name="Bayer E.A."/>
            <person name="Gilbert H.J."/>
            <person name="Larimer F."/>
            <person name="Zhulin I.B."/>
            <person name="Ekborg N.A."/>
            <person name="Lamed R."/>
            <person name="Richardson P.M."/>
            <person name="Borovok I."/>
            <person name="Hutcheson S."/>
        </authorList>
    </citation>
    <scope>NUCLEOTIDE SEQUENCE [LARGE SCALE GENOMIC DNA]</scope>
    <source>
        <strain evidence="3">2-40 / ATCC 43961 / DSM 17024</strain>
    </source>
</reference>
<evidence type="ECO:0000313" key="2">
    <source>
        <dbReference type="EMBL" id="ABD82525.1"/>
    </source>
</evidence>